<comment type="caution">
    <text evidence="6">The sequence shown here is derived from an EMBL/GenBank/DDBJ whole genome shotgun (WGS) entry which is preliminary data.</text>
</comment>
<dbReference type="Pfam" id="PF23295">
    <property type="entry name" value="Arm_4"/>
    <property type="match status" value="1"/>
</dbReference>
<gene>
    <name evidence="6" type="primary">Wdfy3_1</name>
    <name evidence="6" type="ORF">GTO96_0020429</name>
</gene>
<dbReference type="AlphaFoldDB" id="A0A8X8BU60"/>
<dbReference type="SUPFAM" id="SSF48371">
    <property type="entry name" value="ARM repeat"/>
    <property type="match status" value="1"/>
</dbReference>
<sequence length="1170" mass="132655">MRQEARQELKQANEWLRQEFQQANERLRQLELRQVLGKIEERIQENSVKLSTLTDQLEDLKETFTNWIEMAENLAASAKEKAVNVSSECKKLGDRLAALEDGSRRMEISWQILLVTVGTMGVGLPCAFSLAAHWIYGWPNKPGYTRYLEAFKPSWRTCWKRQKEDRSQSLMDIPFGRHGNKLDLYYPSRVEELALTPALVFVYGGAWGSGQKSTYCLLAIQMAKQLNKIVICPDYSTYPKGTVMEMVQDVLDCVLWIKENACAFNIHKENIVLMGHSAGAHLCALSVLLLAEESSELNIDHVKQRDLLSSIKAVVGLSGVYHILDHYLHETWRGIEYLSTMCKAMKDPDYFDHYSPTLLISSLRAEKLTRVGLFFKKPLKMNMVKRIMGRPRQEECSPQDNALGLMHLRRLFSELCHPPRHMTQKEQEEKLYMMLPVFNRVFGSAPPSTMTEKFSDLLQFTTQVSRLMVTEIRRRASNKSTEAASRAIVQFLEVNQSEEASRGWMLLTTINLLASSGQKTVDCMTTMSVPSTLVKCLYLFFDLPHVPDVPGASQTEVPLADRRALLQKVFVQILVKLCSFVSPAEELAQKDDLQLLFSAITSWCPPHNLPWRKSAGEVLMTISRHGLSVNVVKYIHEKECLATCIQNMQQSDDLSPLEIVEMFAGLSCFLKDSSDVSQTLLDDFRLCQGYTFLCDLMLRLEQAKEDDSKDALKDLVNLVTSLTTYGVGELKTTGVTTGAPFLLPGFAVPQPAGKGHTVRNIQAFSVLQNAFLKAKTSRLTQFILDAISNIYLADNANYFILESQHTLSQFAEKISKLAEAQTKYFELLEFVVFSLNYIPCKELFSVSVLLKSSTSYQCSITAMRTLLKFTRHDPIFRDVFREVGLMEVMVNLLHKYAALLKDPTQGPNEQAVFREFGGARCVHNIVKYPQCREQALMIIQQLVLSPSGDDDMGTLLGLMHSAPPTELQLKTDILRALLVVLRESHRTRTVFRKVGGFVYVTSLLVAMERSLCCPPKSGWEKVNQNQVFELLHMVFCTLTAAMRYEPANSHFFRTEIQYEKLADAVRLLGCFSDSKKISPATVFPSNSQPFQRMLEDDLITIDSVSPTLRHCSKLFIYLYKMATDSFDRWIHLGPPFNPSPPPRGYYNWEIAITVGISSVLKQKMTTGDQV</sequence>
<dbReference type="InterPro" id="IPR051944">
    <property type="entry name" value="BEACH_domain_protein"/>
</dbReference>
<dbReference type="PANTHER" id="PTHR46108:SF1">
    <property type="entry name" value="WD REPEAT AND FYVE DOMAIN-CONTAINING PROTEIN 3"/>
    <property type="match status" value="1"/>
</dbReference>
<organism evidence="6 7">
    <name type="scientific">Polypterus senegalus</name>
    <name type="common">Senegal bichir</name>
    <dbReference type="NCBI Taxonomy" id="55291"/>
    <lineage>
        <taxon>Eukaryota</taxon>
        <taxon>Metazoa</taxon>
        <taxon>Chordata</taxon>
        <taxon>Craniata</taxon>
        <taxon>Vertebrata</taxon>
        <taxon>Euteleostomi</taxon>
        <taxon>Actinopterygii</taxon>
        <taxon>Polypteriformes</taxon>
        <taxon>Polypteridae</taxon>
        <taxon>Polypterus</taxon>
    </lineage>
</organism>
<evidence type="ECO:0000259" key="4">
    <source>
        <dbReference type="Pfam" id="PF20434"/>
    </source>
</evidence>
<keyword evidence="3" id="KW-1133">Transmembrane helix</keyword>
<keyword evidence="1" id="KW-0853">WD repeat</keyword>
<dbReference type="Gene3D" id="3.40.50.1820">
    <property type="entry name" value="alpha/beta hydrolase"/>
    <property type="match status" value="1"/>
</dbReference>
<dbReference type="SUPFAM" id="SSF53474">
    <property type="entry name" value="alpha/beta-Hydrolases"/>
    <property type="match status" value="1"/>
</dbReference>
<evidence type="ECO:0000256" key="3">
    <source>
        <dbReference type="SAM" id="Phobius"/>
    </source>
</evidence>
<dbReference type="InterPro" id="IPR016024">
    <property type="entry name" value="ARM-type_fold"/>
</dbReference>
<feature type="domain" description="BD-FAE-like" evidence="4">
    <location>
        <begin position="182"/>
        <end position="361"/>
    </location>
</feature>
<keyword evidence="3" id="KW-0812">Transmembrane</keyword>
<feature type="non-terminal residue" evidence="6">
    <location>
        <position position="1170"/>
    </location>
</feature>
<evidence type="ECO:0000256" key="1">
    <source>
        <dbReference type="ARBA" id="ARBA00022574"/>
    </source>
</evidence>
<dbReference type="InterPro" id="IPR049492">
    <property type="entry name" value="BD-FAE-like_dom"/>
</dbReference>
<keyword evidence="7" id="KW-1185">Reference proteome</keyword>
<dbReference type="InterPro" id="IPR029058">
    <property type="entry name" value="AB_hydrolase_fold"/>
</dbReference>
<evidence type="ECO:0000313" key="6">
    <source>
        <dbReference type="EMBL" id="KAG2466647.1"/>
    </source>
</evidence>
<feature type="domain" description="Alfy-like armadillo-like repeat" evidence="5">
    <location>
        <begin position="966"/>
        <end position="1073"/>
    </location>
</feature>
<protein>
    <submittedName>
        <fullName evidence="6">WDFY3 protein</fullName>
    </submittedName>
</protein>
<feature type="coiled-coil region" evidence="2">
    <location>
        <begin position="6"/>
        <end position="88"/>
    </location>
</feature>
<feature type="non-terminal residue" evidence="6">
    <location>
        <position position="1"/>
    </location>
</feature>
<reference evidence="6 7" key="1">
    <citation type="journal article" date="2021" name="Cell">
        <title>Tracing the genetic footprints of vertebrate landing in non-teleost ray-finned fishes.</title>
        <authorList>
            <person name="Bi X."/>
            <person name="Wang K."/>
            <person name="Yang L."/>
            <person name="Pan H."/>
            <person name="Jiang H."/>
            <person name="Wei Q."/>
            <person name="Fang M."/>
            <person name="Yu H."/>
            <person name="Zhu C."/>
            <person name="Cai Y."/>
            <person name="He Y."/>
            <person name="Gan X."/>
            <person name="Zeng H."/>
            <person name="Yu D."/>
            <person name="Zhu Y."/>
            <person name="Jiang H."/>
            <person name="Qiu Q."/>
            <person name="Yang H."/>
            <person name="Zhang Y.E."/>
            <person name="Wang W."/>
            <person name="Zhu M."/>
            <person name="He S."/>
            <person name="Zhang G."/>
        </authorList>
    </citation>
    <scope>NUCLEOTIDE SEQUENCE [LARGE SCALE GENOMIC DNA]</scope>
    <source>
        <strain evidence="6">Bchr_013</strain>
    </source>
</reference>
<dbReference type="GO" id="GO:0035973">
    <property type="term" value="P:aggrephagy"/>
    <property type="evidence" value="ECO:0007669"/>
    <property type="project" value="TreeGrafter"/>
</dbReference>
<keyword evidence="2" id="KW-0175">Coiled coil</keyword>
<dbReference type="PANTHER" id="PTHR46108">
    <property type="entry name" value="BLUE CHEESE"/>
    <property type="match status" value="1"/>
</dbReference>
<evidence type="ECO:0000313" key="7">
    <source>
        <dbReference type="Proteomes" id="UP000886611"/>
    </source>
</evidence>
<dbReference type="InterPro" id="IPR056252">
    <property type="entry name" value="Alfy-like_Arm-like"/>
</dbReference>
<evidence type="ECO:0000259" key="5">
    <source>
        <dbReference type="Pfam" id="PF23295"/>
    </source>
</evidence>
<dbReference type="EMBL" id="JAATIS010001241">
    <property type="protein sequence ID" value="KAG2466647.1"/>
    <property type="molecule type" value="Genomic_DNA"/>
</dbReference>
<accession>A0A8X8BU60</accession>
<dbReference type="Pfam" id="PF20434">
    <property type="entry name" value="BD-FAE"/>
    <property type="match status" value="1"/>
</dbReference>
<evidence type="ECO:0000256" key="2">
    <source>
        <dbReference type="SAM" id="Coils"/>
    </source>
</evidence>
<keyword evidence="3" id="KW-0472">Membrane</keyword>
<dbReference type="Proteomes" id="UP000886611">
    <property type="component" value="Unassembled WGS sequence"/>
</dbReference>
<feature type="transmembrane region" description="Helical" evidence="3">
    <location>
        <begin position="112"/>
        <end position="136"/>
    </location>
</feature>
<proteinExistence type="predicted"/>
<name>A0A8X8BU60_POLSE</name>